<dbReference type="RefSeq" id="WP_062418190.1">
    <property type="nucleotide sequence ID" value="NZ_DF967974.1"/>
</dbReference>
<comment type="function">
    <text evidence="4">Involved in the maturation of [NiFe] hydrogenases. Required for nickel insertion into the metal center of the hydrogenase.</text>
</comment>
<dbReference type="HAMAP" id="MF_00213">
    <property type="entry name" value="HypA_HybF"/>
    <property type="match status" value="1"/>
</dbReference>
<keyword evidence="2 4" id="KW-0479">Metal-binding</keyword>
<evidence type="ECO:0000256" key="1">
    <source>
        <dbReference type="ARBA" id="ARBA00022596"/>
    </source>
</evidence>
<evidence type="ECO:0000256" key="2">
    <source>
        <dbReference type="ARBA" id="ARBA00022723"/>
    </source>
</evidence>
<gene>
    <name evidence="4" type="primary">hypA</name>
    <name evidence="5" type="ORF">ADN01_05430</name>
</gene>
<dbReference type="NCBIfam" id="TIGR00100">
    <property type="entry name" value="hypA"/>
    <property type="match status" value="1"/>
</dbReference>
<dbReference type="Pfam" id="PF01155">
    <property type="entry name" value="HypA"/>
    <property type="match status" value="1"/>
</dbReference>
<proteinExistence type="inferred from homology"/>
<name>A0A0P6YBP6_9CHLR</name>
<sequence>MHELSVTENILAIAEKHARKAGATRVTDIHIVIGQLSSIVDDSVQFYWDMISEGTLCTGAKLHFSRKPAQMHCRACQHTFTLIRGELIPCPECSSMDLRIVSGEEFFLDSIEIERDQPDQEP</sequence>
<feature type="binding site" evidence="4">
    <location>
        <position position="76"/>
    </location>
    <ligand>
        <name>Zn(2+)</name>
        <dbReference type="ChEBI" id="CHEBI:29105"/>
    </ligand>
</feature>
<comment type="caution">
    <text evidence="5">The sequence shown here is derived from an EMBL/GenBank/DDBJ whole genome shotgun (WGS) entry which is preliminary data.</text>
</comment>
<dbReference type="STRING" id="229921.ADN01_05430"/>
<dbReference type="OrthoDB" id="9800361at2"/>
<dbReference type="PANTHER" id="PTHR34535:SF3">
    <property type="entry name" value="HYDROGENASE MATURATION FACTOR HYPA"/>
    <property type="match status" value="1"/>
</dbReference>
<feature type="binding site" evidence="4">
    <location>
        <position position="73"/>
    </location>
    <ligand>
        <name>Zn(2+)</name>
        <dbReference type="ChEBI" id="CHEBI:29105"/>
    </ligand>
</feature>
<dbReference type="GO" id="GO:0051604">
    <property type="term" value="P:protein maturation"/>
    <property type="evidence" value="ECO:0007669"/>
    <property type="project" value="InterPro"/>
</dbReference>
<dbReference type="InterPro" id="IPR000688">
    <property type="entry name" value="HypA/HybF"/>
</dbReference>
<dbReference type="GO" id="GO:0008270">
    <property type="term" value="F:zinc ion binding"/>
    <property type="evidence" value="ECO:0007669"/>
    <property type="project" value="UniProtKB-UniRule"/>
</dbReference>
<feature type="binding site" evidence="4">
    <location>
        <position position="93"/>
    </location>
    <ligand>
        <name>Zn(2+)</name>
        <dbReference type="ChEBI" id="CHEBI:29105"/>
    </ligand>
</feature>
<reference evidence="5 6" key="1">
    <citation type="submission" date="2015-07" db="EMBL/GenBank/DDBJ databases">
        <title>Genome sequence of Levilinea saccharolytica DSM 16555.</title>
        <authorList>
            <person name="Hemp J."/>
            <person name="Ward L.M."/>
            <person name="Pace L.A."/>
            <person name="Fischer W.W."/>
        </authorList>
    </citation>
    <scope>NUCLEOTIDE SEQUENCE [LARGE SCALE GENOMIC DNA]</scope>
    <source>
        <strain evidence="5 6">KIBI-1</strain>
    </source>
</reference>
<dbReference type="PANTHER" id="PTHR34535">
    <property type="entry name" value="HYDROGENASE MATURATION FACTOR HYPA"/>
    <property type="match status" value="1"/>
</dbReference>
<evidence type="ECO:0000256" key="4">
    <source>
        <dbReference type="HAMAP-Rule" id="MF_00213"/>
    </source>
</evidence>
<organism evidence="5 6">
    <name type="scientific">Levilinea saccharolytica</name>
    <dbReference type="NCBI Taxonomy" id="229921"/>
    <lineage>
        <taxon>Bacteria</taxon>
        <taxon>Bacillati</taxon>
        <taxon>Chloroflexota</taxon>
        <taxon>Anaerolineae</taxon>
        <taxon>Anaerolineales</taxon>
        <taxon>Anaerolineaceae</taxon>
        <taxon>Levilinea</taxon>
    </lineage>
</organism>
<dbReference type="AlphaFoldDB" id="A0A0P6YBP6"/>
<comment type="similarity">
    <text evidence="4">Belongs to the HypA/HybF family.</text>
</comment>
<evidence type="ECO:0000313" key="5">
    <source>
        <dbReference type="EMBL" id="KPL86891.1"/>
    </source>
</evidence>
<dbReference type="GO" id="GO:0016151">
    <property type="term" value="F:nickel cation binding"/>
    <property type="evidence" value="ECO:0007669"/>
    <property type="project" value="UniProtKB-UniRule"/>
</dbReference>
<evidence type="ECO:0000313" key="6">
    <source>
        <dbReference type="Proteomes" id="UP000050501"/>
    </source>
</evidence>
<dbReference type="EMBL" id="LGCM01000021">
    <property type="protein sequence ID" value="KPL86891.1"/>
    <property type="molecule type" value="Genomic_DNA"/>
</dbReference>
<dbReference type="Gene3D" id="3.30.2320.80">
    <property type="match status" value="1"/>
</dbReference>
<keyword evidence="6" id="KW-1185">Reference proteome</keyword>
<dbReference type="Proteomes" id="UP000050501">
    <property type="component" value="Unassembled WGS sequence"/>
</dbReference>
<dbReference type="PIRSF" id="PIRSF004761">
    <property type="entry name" value="Hydrgn_mat_HypA"/>
    <property type="match status" value="1"/>
</dbReference>
<feature type="binding site" evidence="4">
    <location>
        <position position="90"/>
    </location>
    <ligand>
        <name>Zn(2+)</name>
        <dbReference type="ChEBI" id="CHEBI:29105"/>
    </ligand>
</feature>
<keyword evidence="3 4" id="KW-0862">Zinc</keyword>
<protein>
    <recommendedName>
        <fullName evidence="4">Hydrogenase maturation factor HypA</fullName>
    </recommendedName>
</protein>
<keyword evidence="1 4" id="KW-0533">Nickel</keyword>
<evidence type="ECO:0000256" key="3">
    <source>
        <dbReference type="ARBA" id="ARBA00022833"/>
    </source>
</evidence>
<feature type="binding site" evidence="4">
    <location>
        <position position="2"/>
    </location>
    <ligand>
        <name>Ni(2+)</name>
        <dbReference type="ChEBI" id="CHEBI:49786"/>
    </ligand>
</feature>
<accession>A0A0P6YBP6</accession>